<dbReference type="Proteomes" id="UP000504603">
    <property type="component" value="Unplaced"/>
</dbReference>
<dbReference type="SUPFAM" id="SSF103473">
    <property type="entry name" value="MFS general substrate transporter"/>
    <property type="match status" value="1"/>
</dbReference>
<comment type="similarity">
    <text evidence="2">Belongs to the major facilitator superfamily. Proton-dependent oligopeptide transporter (POT/PTR) (TC 2.A.17) family.</text>
</comment>
<protein>
    <submittedName>
        <fullName evidence="9">Protein NRT1/ PTR FAMILY 1.2-like isoform X3</fullName>
    </submittedName>
</protein>
<keyword evidence="4 7" id="KW-1133">Transmembrane helix</keyword>
<feature type="transmembrane region" description="Helical" evidence="7">
    <location>
        <begin position="145"/>
        <end position="171"/>
    </location>
</feature>
<dbReference type="GO" id="GO:0016020">
    <property type="term" value="C:membrane"/>
    <property type="evidence" value="ECO:0007669"/>
    <property type="project" value="UniProtKB-SubCell"/>
</dbReference>
<dbReference type="Gene3D" id="1.20.1250.20">
    <property type="entry name" value="MFS general substrate transporter like domains"/>
    <property type="match status" value="2"/>
</dbReference>
<feature type="transmembrane region" description="Helical" evidence="7">
    <location>
        <begin position="192"/>
        <end position="211"/>
    </location>
</feature>
<feature type="transmembrane region" description="Helical" evidence="7">
    <location>
        <begin position="223"/>
        <end position="243"/>
    </location>
</feature>
<feature type="transmembrane region" description="Helical" evidence="7">
    <location>
        <begin position="440"/>
        <end position="459"/>
    </location>
</feature>
<dbReference type="AlphaFoldDB" id="A0A6J1BRH9"/>
<evidence type="ECO:0000256" key="6">
    <source>
        <dbReference type="SAM" id="MobiDB-lite"/>
    </source>
</evidence>
<dbReference type="RefSeq" id="XP_022132100.1">
    <property type="nucleotide sequence ID" value="XM_022276408.1"/>
</dbReference>
<feature type="compositionally biased region" description="Basic and acidic residues" evidence="6">
    <location>
        <begin position="1"/>
        <end position="10"/>
    </location>
</feature>
<feature type="transmembrane region" description="Helical" evidence="7">
    <location>
        <begin position="395"/>
        <end position="420"/>
    </location>
</feature>
<evidence type="ECO:0000256" key="4">
    <source>
        <dbReference type="ARBA" id="ARBA00022989"/>
    </source>
</evidence>
<evidence type="ECO:0000256" key="7">
    <source>
        <dbReference type="SAM" id="Phobius"/>
    </source>
</evidence>
<name>A0A6J1BRH9_MOMCH</name>
<dbReference type="InterPro" id="IPR000109">
    <property type="entry name" value="POT_fam"/>
</dbReference>
<dbReference type="PANTHER" id="PTHR11654">
    <property type="entry name" value="OLIGOPEPTIDE TRANSPORTER-RELATED"/>
    <property type="match status" value="1"/>
</dbReference>
<feature type="transmembrane region" description="Helical" evidence="7">
    <location>
        <begin position="63"/>
        <end position="90"/>
    </location>
</feature>
<dbReference type="InterPro" id="IPR036259">
    <property type="entry name" value="MFS_trans_sf"/>
</dbReference>
<reference evidence="9" key="1">
    <citation type="submission" date="2025-08" db="UniProtKB">
        <authorList>
            <consortium name="RefSeq"/>
        </authorList>
    </citation>
    <scope>IDENTIFICATION</scope>
    <source>
        <strain evidence="9">OHB3-1</strain>
    </source>
</reference>
<organism evidence="8 9">
    <name type="scientific">Momordica charantia</name>
    <name type="common">Bitter gourd</name>
    <name type="synonym">Balsam pear</name>
    <dbReference type="NCBI Taxonomy" id="3673"/>
    <lineage>
        <taxon>Eukaryota</taxon>
        <taxon>Viridiplantae</taxon>
        <taxon>Streptophyta</taxon>
        <taxon>Embryophyta</taxon>
        <taxon>Tracheophyta</taxon>
        <taxon>Spermatophyta</taxon>
        <taxon>Magnoliopsida</taxon>
        <taxon>eudicotyledons</taxon>
        <taxon>Gunneridae</taxon>
        <taxon>Pentapetalae</taxon>
        <taxon>rosids</taxon>
        <taxon>fabids</taxon>
        <taxon>Cucurbitales</taxon>
        <taxon>Cucurbitaceae</taxon>
        <taxon>Momordiceae</taxon>
        <taxon>Momordica</taxon>
    </lineage>
</organism>
<evidence type="ECO:0000313" key="9">
    <source>
        <dbReference type="RefSeq" id="XP_022132100.1"/>
    </source>
</evidence>
<evidence type="ECO:0000256" key="5">
    <source>
        <dbReference type="ARBA" id="ARBA00023136"/>
    </source>
</evidence>
<dbReference type="Pfam" id="PF00854">
    <property type="entry name" value="PTR2"/>
    <property type="match status" value="2"/>
</dbReference>
<feature type="region of interest" description="Disordered" evidence="6">
    <location>
        <begin position="1"/>
        <end position="26"/>
    </location>
</feature>
<keyword evidence="5 7" id="KW-0472">Membrane</keyword>
<evidence type="ECO:0000313" key="8">
    <source>
        <dbReference type="Proteomes" id="UP000504603"/>
    </source>
</evidence>
<gene>
    <name evidence="9" type="primary">LOC111005055</name>
</gene>
<accession>A0A6J1BRH9</accession>
<comment type="subcellular location">
    <subcellularLocation>
        <location evidence="1">Membrane</location>
        <topology evidence="1">Multi-pass membrane protein</topology>
    </subcellularLocation>
</comment>
<evidence type="ECO:0000256" key="2">
    <source>
        <dbReference type="ARBA" id="ARBA00005982"/>
    </source>
</evidence>
<keyword evidence="8" id="KW-1185">Reference proteome</keyword>
<feature type="transmembrane region" description="Helical" evidence="7">
    <location>
        <begin position="315"/>
        <end position="332"/>
    </location>
</feature>
<evidence type="ECO:0000256" key="3">
    <source>
        <dbReference type="ARBA" id="ARBA00022692"/>
    </source>
</evidence>
<feature type="transmembrane region" description="Helical" evidence="7">
    <location>
        <begin position="102"/>
        <end position="125"/>
    </location>
</feature>
<sequence length="488" mass="53283">MEVVENEEKTGIAQSSSEGTHQASNCRTGGLRTMPFIIVNETFEKIASLGLTPNMVFYLRDDYGFQIAAASSILSLWSAASNALAIAGAVLADSYVGRFRSIILGSFSSFLGMALLWLTAMIPQLKPSSCSSSGILCDSANPYQLAILFTSLGFISIGAGCIRPCSIAFGADQLTNEKKPNNEGVLDTYFNWYYASSGIASVIALTLIVYIQDEFGWRTGFAVPAVLMLFSVLIFLVGSSLYVKVKPTQSLLTGLLQVIVVAFKNRRLSLPYSNYDQYYLGPDPKFLVPTDSMRIMVPLLERCGHAGGLSPRLRMGIGLLLSCFAMAISAVVEGTRRRIATEEGLEDQPYAVIDMSVLWIVPQCVVLGVAEGFNAIGQIEYFYSQMPKTLSSVAVALYTVEMAVASLVGSALVQMVNGITGKGNETSWLDNNLNKGHLDYFYWLCAALALMNFVGYLLCNRTYGLSENRRCNESNEVQDFEYRKLPSS</sequence>
<dbReference type="GO" id="GO:0022857">
    <property type="term" value="F:transmembrane transporter activity"/>
    <property type="evidence" value="ECO:0007669"/>
    <property type="project" value="InterPro"/>
</dbReference>
<keyword evidence="3 7" id="KW-0812">Transmembrane</keyword>
<proteinExistence type="inferred from homology"/>
<feature type="compositionally biased region" description="Polar residues" evidence="6">
    <location>
        <begin position="12"/>
        <end position="26"/>
    </location>
</feature>
<dbReference type="GeneID" id="111005055"/>
<feature type="transmembrane region" description="Helical" evidence="7">
    <location>
        <begin position="352"/>
        <end position="374"/>
    </location>
</feature>
<evidence type="ECO:0000256" key="1">
    <source>
        <dbReference type="ARBA" id="ARBA00004141"/>
    </source>
</evidence>